<keyword evidence="1" id="KW-1133">Transmembrane helix</keyword>
<name>A0ABW3STK4_9BACT</name>
<evidence type="ECO:0000313" key="4">
    <source>
        <dbReference type="Proteomes" id="UP001597094"/>
    </source>
</evidence>
<feature type="transmembrane region" description="Helical" evidence="1">
    <location>
        <begin position="32"/>
        <end position="49"/>
    </location>
</feature>
<comment type="caution">
    <text evidence="3">The sequence shown here is derived from an EMBL/GenBank/DDBJ whole genome shotgun (WGS) entry which is preliminary data.</text>
</comment>
<keyword evidence="4" id="KW-1185">Reference proteome</keyword>
<evidence type="ECO:0000256" key="1">
    <source>
        <dbReference type="SAM" id="Phobius"/>
    </source>
</evidence>
<gene>
    <name evidence="3" type="ORF">ACFQ2O_18720</name>
</gene>
<feature type="transmembrane region" description="Helical" evidence="1">
    <location>
        <begin position="56"/>
        <end position="73"/>
    </location>
</feature>
<protein>
    <submittedName>
        <fullName evidence="3">SPW repeat protein</fullName>
    </submittedName>
</protein>
<feature type="domain" description="SPW repeat-containing integral membrane" evidence="2">
    <location>
        <begin position="2"/>
        <end position="95"/>
    </location>
</feature>
<feature type="transmembrane region" description="Helical" evidence="1">
    <location>
        <begin position="79"/>
        <end position="97"/>
    </location>
</feature>
<accession>A0ABW3STK4</accession>
<reference evidence="4" key="1">
    <citation type="journal article" date="2019" name="Int. J. Syst. Evol. Microbiol.">
        <title>The Global Catalogue of Microorganisms (GCM) 10K type strain sequencing project: providing services to taxonomists for standard genome sequencing and annotation.</title>
        <authorList>
            <consortium name="The Broad Institute Genomics Platform"/>
            <consortium name="The Broad Institute Genome Sequencing Center for Infectious Disease"/>
            <person name="Wu L."/>
            <person name="Ma J."/>
        </authorList>
    </citation>
    <scope>NUCLEOTIDE SEQUENCE [LARGE SCALE GENOMIC DNA]</scope>
    <source>
        <strain evidence="4">JCM 31319</strain>
    </source>
</reference>
<dbReference type="RefSeq" id="WP_377531511.1">
    <property type="nucleotide sequence ID" value="NZ_JBHTLD010000237.1"/>
</dbReference>
<keyword evidence="1" id="KW-0812">Transmembrane</keyword>
<dbReference type="InterPro" id="IPR005530">
    <property type="entry name" value="SPW"/>
</dbReference>
<organism evidence="3 4">
    <name type="scientific">Pontibacter rugosus</name>
    <dbReference type="NCBI Taxonomy" id="1745966"/>
    <lineage>
        <taxon>Bacteria</taxon>
        <taxon>Pseudomonadati</taxon>
        <taxon>Bacteroidota</taxon>
        <taxon>Cytophagia</taxon>
        <taxon>Cytophagales</taxon>
        <taxon>Hymenobacteraceae</taxon>
        <taxon>Pontibacter</taxon>
    </lineage>
</organism>
<keyword evidence="1" id="KW-0472">Membrane</keyword>
<dbReference type="Proteomes" id="UP001597094">
    <property type="component" value="Unassembled WGS sequence"/>
</dbReference>
<proteinExistence type="predicted"/>
<evidence type="ECO:0000313" key="3">
    <source>
        <dbReference type="EMBL" id="MFD1188254.1"/>
    </source>
</evidence>
<sequence length="133" mass="14688">MWAQVINAILGIWLMAASSVLGYTNDKTIADNEHIVGPVVAAFAIISWWEATRTVRLYNAPLGLWLLLAPWILGYENSLATGNSMLVGALILGLSFVKGKIEESYGGGWSSLWKSDTLHEQEARRTPRTDIEK</sequence>
<evidence type="ECO:0000259" key="2">
    <source>
        <dbReference type="Pfam" id="PF03779"/>
    </source>
</evidence>
<dbReference type="Pfam" id="PF03779">
    <property type="entry name" value="SPW"/>
    <property type="match status" value="1"/>
</dbReference>
<dbReference type="EMBL" id="JBHTLD010000237">
    <property type="protein sequence ID" value="MFD1188254.1"/>
    <property type="molecule type" value="Genomic_DNA"/>
</dbReference>